<name>A0AAQ3RX54_VIGMU</name>
<keyword evidence="2" id="KW-1185">Reference proteome</keyword>
<dbReference type="SUPFAM" id="SSF54160">
    <property type="entry name" value="Chromo domain-like"/>
    <property type="match status" value="1"/>
</dbReference>
<dbReference type="InterPro" id="IPR016197">
    <property type="entry name" value="Chromo-like_dom_sf"/>
</dbReference>
<dbReference type="Proteomes" id="UP001374535">
    <property type="component" value="Chromosome 5"/>
</dbReference>
<evidence type="ECO:0000313" key="1">
    <source>
        <dbReference type="EMBL" id="WVZ11229.1"/>
    </source>
</evidence>
<reference evidence="1 2" key="1">
    <citation type="journal article" date="2023" name="Life. Sci Alliance">
        <title>Evolutionary insights into 3D genome organization and epigenetic landscape of Vigna mungo.</title>
        <authorList>
            <person name="Junaid A."/>
            <person name="Singh B."/>
            <person name="Bhatia S."/>
        </authorList>
    </citation>
    <scope>NUCLEOTIDE SEQUENCE [LARGE SCALE GENOMIC DNA]</scope>
    <source>
        <strain evidence="1">Urdbean</strain>
    </source>
</reference>
<gene>
    <name evidence="1" type="ORF">V8G54_015759</name>
</gene>
<dbReference type="AlphaFoldDB" id="A0AAQ3RX54"/>
<evidence type="ECO:0008006" key="3">
    <source>
        <dbReference type="Google" id="ProtNLM"/>
    </source>
</evidence>
<organism evidence="1 2">
    <name type="scientific">Vigna mungo</name>
    <name type="common">Black gram</name>
    <name type="synonym">Phaseolus mungo</name>
    <dbReference type="NCBI Taxonomy" id="3915"/>
    <lineage>
        <taxon>Eukaryota</taxon>
        <taxon>Viridiplantae</taxon>
        <taxon>Streptophyta</taxon>
        <taxon>Embryophyta</taxon>
        <taxon>Tracheophyta</taxon>
        <taxon>Spermatophyta</taxon>
        <taxon>Magnoliopsida</taxon>
        <taxon>eudicotyledons</taxon>
        <taxon>Gunneridae</taxon>
        <taxon>Pentapetalae</taxon>
        <taxon>rosids</taxon>
        <taxon>fabids</taxon>
        <taxon>Fabales</taxon>
        <taxon>Fabaceae</taxon>
        <taxon>Papilionoideae</taxon>
        <taxon>50 kb inversion clade</taxon>
        <taxon>NPAAA clade</taxon>
        <taxon>indigoferoid/millettioid clade</taxon>
        <taxon>Phaseoleae</taxon>
        <taxon>Vigna</taxon>
    </lineage>
</organism>
<protein>
    <recommendedName>
        <fullName evidence="3">Chromo domain-containing protein</fullName>
    </recommendedName>
</protein>
<accession>A0AAQ3RX54</accession>
<evidence type="ECO:0000313" key="2">
    <source>
        <dbReference type="Proteomes" id="UP001374535"/>
    </source>
</evidence>
<sequence length="116" mass="13263">MKPHVGHSPVEVNHLPPNFIDSHPLITPLAILDFKFEDVNNKPSRLALVQWLGLSPDETSWENWDDLKSLYNLEDNVESHGEGIVAVTPLSTSIINRERPKRVTQKPTGWDDFIHY</sequence>
<dbReference type="EMBL" id="CP144696">
    <property type="protein sequence ID" value="WVZ11229.1"/>
    <property type="molecule type" value="Genomic_DNA"/>
</dbReference>
<proteinExistence type="predicted"/>